<accession>A0A101DEH6</accession>
<evidence type="ECO:0000313" key="2">
    <source>
        <dbReference type="EMBL" id="KUK07029.1"/>
    </source>
</evidence>
<sequence length="78" mass="8854">MRKYLIGNKYELEKKSVGRPKKEEEKLGKNFPFSTTESTAEKIAKEFNVTDRTVKNAEKFAKAVDKLAEVAGEEVKDS</sequence>
<proteinExistence type="predicted"/>
<reference evidence="3 4" key="2">
    <citation type="journal article" date="2015" name="MBio">
        <title>Genome-Resolved Metagenomic Analysis Reveals Roles for Candidate Phyla and Other Microbial Community Members in Biogeochemical Transformations in Oil Reservoirs.</title>
        <authorList>
            <person name="Hu P."/>
            <person name="Tom L."/>
            <person name="Singh A."/>
            <person name="Thomas B.C."/>
            <person name="Baker B.J."/>
            <person name="Piceno Y.M."/>
            <person name="Andersen G.L."/>
            <person name="Banfield J.F."/>
        </authorList>
    </citation>
    <scope>NUCLEOTIDE SEQUENCE [LARGE SCALE GENOMIC DNA]</scope>
</reference>
<dbReference type="EMBL" id="LGEX01000014">
    <property type="protein sequence ID" value="KUK07029.1"/>
    <property type="molecule type" value="Genomic_DNA"/>
</dbReference>
<name>A0A101DEH6_ARCFL</name>
<dbReference type="AlphaFoldDB" id="A0A101DEH6"/>
<dbReference type="Proteomes" id="UP000054307">
    <property type="component" value="Unassembled WGS sequence"/>
</dbReference>
<organism evidence="1 4">
    <name type="scientific">Archaeoglobus fulgidus</name>
    <dbReference type="NCBI Taxonomy" id="2234"/>
    <lineage>
        <taxon>Archaea</taxon>
        <taxon>Methanobacteriati</taxon>
        <taxon>Methanobacteriota</taxon>
        <taxon>Archaeoglobi</taxon>
        <taxon>Archaeoglobales</taxon>
        <taxon>Archaeoglobaceae</taxon>
        <taxon>Archaeoglobus</taxon>
    </lineage>
</organism>
<evidence type="ECO:0000313" key="1">
    <source>
        <dbReference type="EMBL" id="KUJ93999.1"/>
    </source>
</evidence>
<reference evidence="1" key="1">
    <citation type="journal article" date="2015" name="MBio">
        <title>Genome-resolved metagenomic analysis reveals roles for candidate phyla and other microbial community members in biogeochemical transformations in oil reservoirs.</title>
        <authorList>
            <person name="Hu P."/>
            <person name="Tom L."/>
            <person name="Singh A."/>
            <person name="Thomas B.C."/>
            <person name="Baker B.J."/>
            <person name="Piceno Y.M."/>
            <person name="Andersen G.L."/>
            <person name="Banfield J.F."/>
        </authorList>
    </citation>
    <scope>NUCLEOTIDE SEQUENCE [LARGE SCALE GENOMIC DNA]</scope>
    <source>
        <strain evidence="2">49_2300</strain>
        <strain evidence="1">49_95</strain>
    </source>
</reference>
<dbReference type="EMBL" id="LGEQ01000011">
    <property type="protein sequence ID" value="KUJ93999.1"/>
    <property type="molecule type" value="Genomic_DNA"/>
</dbReference>
<dbReference type="Proteomes" id="UP000054015">
    <property type="component" value="Unassembled WGS sequence"/>
</dbReference>
<protein>
    <submittedName>
        <fullName evidence="1">Uncharacterized protein</fullName>
    </submittedName>
</protein>
<gene>
    <name evidence="1" type="ORF">XD40_0820</name>
    <name evidence="2" type="ORF">XD48_0741</name>
</gene>
<comment type="caution">
    <text evidence="1">The sequence shown here is derived from an EMBL/GenBank/DDBJ whole genome shotgun (WGS) entry which is preliminary data.</text>
</comment>
<evidence type="ECO:0000313" key="4">
    <source>
        <dbReference type="Proteomes" id="UP000054307"/>
    </source>
</evidence>
<evidence type="ECO:0000313" key="3">
    <source>
        <dbReference type="Proteomes" id="UP000054015"/>
    </source>
</evidence>
<dbReference type="PATRIC" id="fig|2234.6.peg.1236"/>